<gene>
    <name evidence="2" type="ORF">DFJ67_1410</name>
</gene>
<keyword evidence="3" id="KW-1185">Reference proteome</keyword>
<feature type="domain" description="Ferritin-like" evidence="1">
    <location>
        <begin position="15"/>
        <end position="194"/>
    </location>
</feature>
<reference evidence="2 3" key="1">
    <citation type="submission" date="2018-08" db="EMBL/GenBank/DDBJ databases">
        <title>Sequencing the genomes of 1000 actinobacteria strains.</title>
        <authorList>
            <person name="Klenk H.-P."/>
        </authorList>
    </citation>
    <scope>NUCLEOTIDE SEQUENCE [LARGE SCALE GENOMIC DNA]</scope>
    <source>
        <strain evidence="2 3">DSM 44099</strain>
    </source>
</reference>
<accession>A0A3D9ZG84</accession>
<dbReference type="CDD" id="cd00657">
    <property type="entry name" value="Ferritin_like"/>
    <property type="match status" value="1"/>
</dbReference>
<dbReference type="RefSeq" id="WP_239097027.1">
    <property type="nucleotide sequence ID" value="NZ_BONB01000006.1"/>
</dbReference>
<comment type="caution">
    <text evidence="2">The sequence shown here is derived from an EMBL/GenBank/DDBJ whole genome shotgun (WGS) entry which is preliminary data.</text>
</comment>
<dbReference type="AlphaFoldDB" id="A0A3D9ZG84"/>
<evidence type="ECO:0000313" key="3">
    <source>
        <dbReference type="Proteomes" id="UP000256913"/>
    </source>
</evidence>
<evidence type="ECO:0000313" key="2">
    <source>
        <dbReference type="EMBL" id="REF95452.1"/>
    </source>
</evidence>
<sequence>MTGSAAAPASTTAAEALVDLLGMVAYGELSAFERMAADARLAPDLRRRAALSEMAAMEIANYGRVAARLTDLGADPEVAMTPYVGVLQAYHDSTEPKDWLEALTKAYVGDGVADDFFHEMAKLIDEPDRQLVLDVIHDKRYDEFAVAEIRAAIEADPKTRNRLSMWARRLVGEVLSQATRVAGQRAALTTLIVTSGGDQAAVQALFRRMTIAHSARMSALGLNN</sequence>
<dbReference type="Gene3D" id="1.20.1260.10">
    <property type="match status" value="1"/>
</dbReference>
<evidence type="ECO:0000259" key="1">
    <source>
        <dbReference type="Pfam" id="PF13794"/>
    </source>
</evidence>
<dbReference type="Pfam" id="PF13794">
    <property type="entry name" value="MiaE_2"/>
    <property type="match status" value="1"/>
</dbReference>
<protein>
    <submittedName>
        <fullName evidence="2">tRNA-(MS[2]IO[6]A)-hydroxylase MiaE-like protein</fullName>
    </submittedName>
</protein>
<dbReference type="InterPro" id="IPR059125">
    <property type="entry name" value="Ferritin_actino"/>
</dbReference>
<organism evidence="2 3">
    <name type="scientific">Asanoa ferruginea</name>
    <dbReference type="NCBI Taxonomy" id="53367"/>
    <lineage>
        <taxon>Bacteria</taxon>
        <taxon>Bacillati</taxon>
        <taxon>Actinomycetota</taxon>
        <taxon>Actinomycetes</taxon>
        <taxon>Micromonosporales</taxon>
        <taxon>Micromonosporaceae</taxon>
        <taxon>Asanoa</taxon>
    </lineage>
</organism>
<dbReference type="SUPFAM" id="SSF47240">
    <property type="entry name" value="Ferritin-like"/>
    <property type="match status" value="1"/>
</dbReference>
<name>A0A3D9ZG84_9ACTN</name>
<proteinExistence type="predicted"/>
<dbReference type="InterPro" id="IPR012347">
    <property type="entry name" value="Ferritin-like"/>
</dbReference>
<dbReference type="EMBL" id="QUMQ01000001">
    <property type="protein sequence ID" value="REF95452.1"/>
    <property type="molecule type" value="Genomic_DNA"/>
</dbReference>
<dbReference type="InterPro" id="IPR009078">
    <property type="entry name" value="Ferritin-like_SF"/>
</dbReference>
<dbReference type="Proteomes" id="UP000256913">
    <property type="component" value="Unassembled WGS sequence"/>
</dbReference>